<dbReference type="GO" id="GO:0048513">
    <property type="term" value="P:animal organ development"/>
    <property type="evidence" value="ECO:0007669"/>
    <property type="project" value="UniProtKB-ARBA"/>
</dbReference>
<evidence type="ECO:0000256" key="2">
    <source>
        <dbReference type="ARBA" id="ARBA00006656"/>
    </source>
</evidence>
<keyword evidence="4" id="KW-0165">Cleavage on pair of basic residues</keyword>
<comment type="subunit">
    <text evidence="10">Homodimer; disulfide-linked. Also forms heterodimers with other TGF-beta family members including nodal2/nr-2 and bmp4.</text>
</comment>
<proteinExistence type="inferred from homology"/>
<dbReference type="PANTHER" id="PTHR11848">
    <property type="entry name" value="TGF-BETA FAMILY"/>
    <property type="match status" value="1"/>
</dbReference>
<evidence type="ECO:0000256" key="1">
    <source>
        <dbReference type="ARBA" id="ARBA00004613"/>
    </source>
</evidence>
<evidence type="ECO:0000256" key="9">
    <source>
        <dbReference type="ARBA" id="ARBA00056377"/>
    </source>
</evidence>
<dbReference type="GO" id="GO:0005615">
    <property type="term" value="C:extracellular space"/>
    <property type="evidence" value="ECO:0007669"/>
    <property type="project" value="TreeGrafter"/>
</dbReference>
<evidence type="ECO:0000256" key="5">
    <source>
        <dbReference type="ARBA" id="ARBA00022729"/>
    </source>
</evidence>
<comment type="subcellular location">
    <subcellularLocation>
        <location evidence="1">Secreted</location>
    </subcellularLocation>
</comment>
<dbReference type="Pfam" id="PF00688">
    <property type="entry name" value="TGFb_propeptide"/>
    <property type="match status" value="1"/>
</dbReference>
<comment type="similarity">
    <text evidence="2 11">Belongs to the TGF-beta family.</text>
</comment>
<dbReference type="PROSITE" id="PS00250">
    <property type="entry name" value="TGF_BETA_1"/>
    <property type="match status" value="1"/>
</dbReference>
<dbReference type="CDD" id="cd13764">
    <property type="entry name" value="TGF_beta_GDF1_3_like"/>
    <property type="match status" value="1"/>
</dbReference>
<dbReference type="Gene3D" id="2.60.120.970">
    <property type="match status" value="1"/>
</dbReference>
<evidence type="ECO:0000313" key="14">
    <source>
        <dbReference type="EMBL" id="KAJ1085631.1"/>
    </source>
</evidence>
<evidence type="ECO:0000313" key="15">
    <source>
        <dbReference type="Proteomes" id="UP001066276"/>
    </source>
</evidence>
<evidence type="ECO:0000256" key="10">
    <source>
        <dbReference type="ARBA" id="ARBA00063887"/>
    </source>
</evidence>
<dbReference type="GO" id="GO:0005125">
    <property type="term" value="F:cytokine activity"/>
    <property type="evidence" value="ECO:0007669"/>
    <property type="project" value="TreeGrafter"/>
</dbReference>
<feature type="domain" description="TGF-beta family profile" evidence="13">
    <location>
        <begin position="246"/>
        <end position="363"/>
    </location>
</feature>
<dbReference type="InterPro" id="IPR001839">
    <property type="entry name" value="TGF-b_C"/>
</dbReference>
<dbReference type="SUPFAM" id="SSF57501">
    <property type="entry name" value="Cystine-knot cytokines"/>
    <property type="match status" value="1"/>
</dbReference>
<dbReference type="SMART" id="SM00204">
    <property type="entry name" value="TGFB"/>
    <property type="match status" value="1"/>
</dbReference>
<dbReference type="InterPro" id="IPR001111">
    <property type="entry name" value="TGF-b_propeptide"/>
</dbReference>
<keyword evidence="5 12" id="KW-0732">Signal</keyword>
<dbReference type="PROSITE" id="PS51362">
    <property type="entry name" value="TGF_BETA_2"/>
    <property type="match status" value="1"/>
</dbReference>
<dbReference type="AlphaFoldDB" id="A0AAV7L1U3"/>
<dbReference type="InterPro" id="IPR017948">
    <property type="entry name" value="TGFb_CS"/>
</dbReference>
<keyword evidence="8" id="KW-0325">Glycoprotein</keyword>
<evidence type="ECO:0000256" key="4">
    <source>
        <dbReference type="ARBA" id="ARBA00022685"/>
    </source>
</evidence>
<keyword evidence="15" id="KW-1185">Reference proteome</keyword>
<evidence type="ECO:0000256" key="7">
    <source>
        <dbReference type="ARBA" id="ARBA00023157"/>
    </source>
</evidence>
<evidence type="ECO:0000256" key="12">
    <source>
        <dbReference type="SAM" id="SignalP"/>
    </source>
</evidence>
<keyword evidence="3" id="KW-0964">Secreted</keyword>
<accession>A0AAV7L1U3</accession>
<dbReference type="FunFam" id="2.60.120.970:FF:000020">
    <property type="entry name" value="growth/differentiation factor 3"/>
    <property type="match status" value="1"/>
</dbReference>
<evidence type="ECO:0000256" key="11">
    <source>
        <dbReference type="RuleBase" id="RU000354"/>
    </source>
</evidence>
<gene>
    <name evidence="14" type="ORF">NDU88_005761</name>
</gene>
<comment type="caution">
    <text evidence="14">The sequence shown here is derived from an EMBL/GenBank/DDBJ whole genome shotgun (WGS) entry which is preliminary data.</text>
</comment>
<name>A0AAV7L1U3_PLEWA</name>
<dbReference type="PANTHER" id="PTHR11848:SF300">
    <property type="entry name" value="CVG1 PROTEIN"/>
    <property type="match status" value="1"/>
</dbReference>
<feature type="chain" id="PRO_5043877107" description="TGF-beta family profile domain-containing protein" evidence="12">
    <location>
        <begin position="21"/>
        <end position="363"/>
    </location>
</feature>
<dbReference type="Proteomes" id="UP001066276">
    <property type="component" value="Chromosome 12"/>
</dbReference>
<evidence type="ECO:0000259" key="13">
    <source>
        <dbReference type="PROSITE" id="PS51362"/>
    </source>
</evidence>
<comment type="function">
    <text evidence="9">Required for posterior mesoderm formation during embryogenesis. Acts indirectly to suppress head formation by altering mesodermal patterning. Also involved in the establishment of left-right axis asymmetry, acting upstream of nodal/nr-1. Can exert long-range effects in the embryo.</text>
</comment>
<keyword evidence="7" id="KW-1015">Disulfide bond</keyword>
<dbReference type="FunFam" id="2.10.90.10:FF:000001">
    <property type="entry name" value="Bone morphogenetic protein 4"/>
    <property type="match status" value="1"/>
</dbReference>
<organism evidence="14 15">
    <name type="scientific">Pleurodeles waltl</name>
    <name type="common">Iberian ribbed newt</name>
    <dbReference type="NCBI Taxonomy" id="8319"/>
    <lineage>
        <taxon>Eukaryota</taxon>
        <taxon>Metazoa</taxon>
        <taxon>Chordata</taxon>
        <taxon>Craniata</taxon>
        <taxon>Vertebrata</taxon>
        <taxon>Euteleostomi</taxon>
        <taxon>Amphibia</taxon>
        <taxon>Batrachia</taxon>
        <taxon>Caudata</taxon>
        <taxon>Salamandroidea</taxon>
        <taxon>Salamandridae</taxon>
        <taxon>Pleurodelinae</taxon>
        <taxon>Pleurodeles</taxon>
    </lineage>
</organism>
<dbReference type="InterPro" id="IPR015615">
    <property type="entry name" value="TGF-beta-rel"/>
</dbReference>
<evidence type="ECO:0000256" key="8">
    <source>
        <dbReference type="ARBA" id="ARBA00023180"/>
    </source>
</evidence>
<evidence type="ECO:0000256" key="6">
    <source>
        <dbReference type="ARBA" id="ARBA00023030"/>
    </source>
</evidence>
<dbReference type="EMBL" id="JANPWB010000016">
    <property type="protein sequence ID" value="KAJ1085631.1"/>
    <property type="molecule type" value="Genomic_DNA"/>
</dbReference>
<dbReference type="GO" id="GO:0008083">
    <property type="term" value="F:growth factor activity"/>
    <property type="evidence" value="ECO:0007669"/>
    <property type="project" value="UniProtKB-KW"/>
</dbReference>
<dbReference type="Pfam" id="PF00019">
    <property type="entry name" value="TGF_beta"/>
    <property type="match status" value="1"/>
</dbReference>
<dbReference type="InterPro" id="IPR029034">
    <property type="entry name" value="Cystine-knot_cytokine"/>
</dbReference>
<evidence type="ECO:0000256" key="3">
    <source>
        <dbReference type="ARBA" id="ARBA00022525"/>
    </source>
</evidence>
<keyword evidence="6 11" id="KW-0339">Growth factor</keyword>
<protein>
    <recommendedName>
        <fullName evidence="13">TGF-beta family profile domain-containing protein</fullName>
    </recommendedName>
</protein>
<dbReference type="Gene3D" id="2.10.90.10">
    <property type="entry name" value="Cystine-knot cytokines"/>
    <property type="match status" value="1"/>
</dbReference>
<reference evidence="14" key="1">
    <citation type="journal article" date="2022" name="bioRxiv">
        <title>Sequencing and chromosome-scale assembly of the giantPleurodeles waltlgenome.</title>
        <authorList>
            <person name="Brown T."/>
            <person name="Elewa A."/>
            <person name="Iarovenko S."/>
            <person name="Subramanian E."/>
            <person name="Araus A.J."/>
            <person name="Petzold A."/>
            <person name="Susuki M."/>
            <person name="Suzuki K.-i.T."/>
            <person name="Hayashi T."/>
            <person name="Toyoda A."/>
            <person name="Oliveira C."/>
            <person name="Osipova E."/>
            <person name="Leigh N.D."/>
            <person name="Simon A."/>
            <person name="Yun M.H."/>
        </authorList>
    </citation>
    <scope>NUCLEOTIDE SEQUENCE</scope>
    <source>
        <strain evidence="14">20211129_DDA</strain>
        <tissue evidence="14">Liver</tissue>
    </source>
</reference>
<dbReference type="PRINTS" id="PR00669">
    <property type="entry name" value="INHIBINA"/>
</dbReference>
<feature type="signal peptide" evidence="12">
    <location>
        <begin position="1"/>
        <end position="20"/>
    </location>
</feature>
<sequence>MSLGLACVVALWLLLAPSGGVPNLKLQESLFLRSLGFSSRPNPVSPAPVPSVLWKIFKNKASLPPENRRAALCRVEELDVDGNIIRVFPDQGRFVPNEELKKPVCLDKRLYFNFTAMEEAEELTLARLEVKFSHNSYSGRVFDLRLYRALRMSLKGLSAHRETRRLLVQQSFRLLRKSLSFDLTEVAQDWRNPAKNLGLILEISALGDEDLNQASASSHCSGIHSFLYTSMLAVSLHPAQCAVSRRAKRSTSHPLVTPSNICKRRRLYIDFRDVGWQNWIIAPQGYLANYCHGECPYPLTEILNGTNHAILQTLVHSMEPEDTPQPCCVPVRLSPISMLYYDNHDNVVLRHYEDMVVDECGCR</sequence>